<comment type="caution">
    <text evidence="3">The sequence shown here is derived from an EMBL/GenBank/DDBJ whole genome shotgun (WGS) entry which is preliminary data.</text>
</comment>
<keyword evidence="1" id="KW-0472">Membrane</keyword>
<dbReference type="AlphaFoldDB" id="A0A7W9JDW6"/>
<gene>
    <name evidence="3" type="ORF">HDA39_007100</name>
</gene>
<feature type="domain" description="DUF4395" evidence="2">
    <location>
        <begin position="10"/>
        <end position="151"/>
    </location>
</feature>
<evidence type="ECO:0000259" key="2">
    <source>
        <dbReference type="Pfam" id="PF14340"/>
    </source>
</evidence>
<keyword evidence="1" id="KW-1133">Transmembrane helix</keyword>
<organism evidence="3 4">
    <name type="scientific">Kribbella italica</name>
    <dbReference type="NCBI Taxonomy" id="1540520"/>
    <lineage>
        <taxon>Bacteria</taxon>
        <taxon>Bacillati</taxon>
        <taxon>Actinomycetota</taxon>
        <taxon>Actinomycetes</taxon>
        <taxon>Propionibacteriales</taxon>
        <taxon>Kribbellaceae</taxon>
        <taxon>Kribbella</taxon>
    </lineage>
</organism>
<dbReference type="EMBL" id="JACHMY010000001">
    <property type="protein sequence ID" value="MBB5840366.1"/>
    <property type="molecule type" value="Genomic_DNA"/>
</dbReference>
<accession>A0A7W9JDW6</accession>
<dbReference type="Proteomes" id="UP000549971">
    <property type="component" value="Unassembled WGS sequence"/>
</dbReference>
<evidence type="ECO:0000313" key="3">
    <source>
        <dbReference type="EMBL" id="MBB5840366.1"/>
    </source>
</evidence>
<feature type="transmembrane region" description="Helical" evidence="1">
    <location>
        <begin position="96"/>
        <end position="114"/>
    </location>
</feature>
<evidence type="ECO:0000256" key="1">
    <source>
        <dbReference type="SAM" id="Phobius"/>
    </source>
</evidence>
<dbReference type="PIRSF" id="PIRSF030042">
    <property type="entry name" value="UCP030042"/>
    <property type="match status" value="1"/>
</dbReference>
<protein>
    <recommendedName>
        <fullName evidence="2">DUF4395 domain-containing protein</fullName>
    </recommendedName>
</protein>
<keyword evidence="4" id="KW-1185">Reference proteome</keyword>
<dbReference type="RefSeq" id="WP_184802667.1">
    <property type="nucleotide sequence ID" value="NZ_JACHMY010000001.1"/>
</dbReference>
<feature type="transmembrane region" description="Helical" evidence="1">
    <location>
        <begin position="38"/>
        <end position="59"/>
    </location>
</feature>
<sequence>MSQQAVTPQVDPRGLRFAAALTTVVLALTLILNNPWPLAVQAVVFAIAVAFGVQASPYGQLFKRLVRPRPQTGVVGRGRYLFSPPKELEDAAPPRFAQLVGLVFAVLGLIGYFSGAEVLGVVATGFALVAAFVNAAVGLCLGCEAYLLIQRIRTPNRDTSLLPTERQHT</sequence>
<evidence type="ECO:0000313" key="4">
    <source>
        <dbReference type="Proteomes" id="UP000549971"/>
    </source>
</evidence>
<feature type="transmembrane region" description="Helical" evidence="1">
    <location>
        <begin position="126"/>
        <end position="149"/>
    </location>
</feature>
<keyword evidence="1" id="KW-0812">Transmembrane</keyword>
<reference evidence="3 4" key="1">
    <citation type="submission" date="2020-08" db="EMBL/GenBank/DDBJ databases">
        <title>Sequencing the genomes of 1000 actinobacteria strains.</title>
        <authorList>
            <person name="Klenk H.-P."/>
        </authorList>
    </citation>
    <scope>NUCLEOTIDE SEQUENCE [LARGE SCALE GENOMIC DNA]</scope>
    <source>
        <strain evidence="3 4">DSM 28967</strain>
    </source>
</reference>
<dbReference type="InterPro" id="IPR016942">
    <property type="entry name" value="UCP030042"/>
</dbReference>
<feature type="transmembrane region" description="Helical" evidence="1">
    <location>
        <begin position="14"/>
        <end position="32"/>
    </location>
</feature>
<name>A0A7W9JDW6_9ACTN</name>
<dbReference type="Pfam" id="PF14340">
    <property type="entry name" value="DUF4395"/>
    <property type="match status" value="1"/>
</dbReference>
<dbReference type="InterPro" id="IPR025508">
    <property type="entry name" value="DUF4395"/>
</dbReference>
<proteinExistence type="predicted"/>